<dbReference type="InterPro" id="IPR027470">
    <property type="entry name" value="Cation_efflux_CTD"/>
</dbReference>
<dbReference type="InterPro" id="IPR058533">
    <property type="entry name" value="Cation_efflux_TM"/>
</dbReference>
<dbReference type="EMBL" id="CAJNOJ010000001">
    <property type="protein sequence ID" value="CAF0723347.1"/>
    <property type="molecule type" value="Genomic_DNA"/>
</dbReference>
<keyword evidence="6 8" id="KW-1133">Transmembrane helix</keyword>
<dbReference type="Proteomes" id="UP000663852">
    <property type="component" value="Unassembled WGS sequence"/>
</dbReference>
<gene>
    <name evidence="11" type="ORF">EDS130_LOCUS484</name>
</gene>
<evidence type="ECO:0000256" key="3">
    <source>
        <dbReference type="ARBA" id="ARBA00022448"/>
    </source>
</evidence>
<evidence type="ECO:0000256" key="8">
    <source>
        <dbReference type="SAM" id="Phobius"/>
    </source>
</evidence>
<sequence length="418" mass="47659">MPSIVECFRSAKHTVCSKNVRVFIMFILTISTAIVEIIYGIRTHSNSLIADGLYSFAEGLCLIGVMIVLRYSYGNYTKKNNTFGYERLELLFGLIQEVFLLSISLGIIVDAVNHLVNPIHVNDPMLMIILGISGIFIGILGMIMFWGYHHDHDIEEEINAKKKVDFLHWTKTPLLASQIPSSEQVTTDTTVDIKTKPLPELDAFTYEYVQIEESRIYATLHALCLHSFVVLLESLIVVVSGLLIHFIPHKDSVTHKDINIWLKYIDPCLTLIMVVIIAVRAIPVIWSISAILIENVPGGIDTRILMEEIVKAIPEIKSIHSCHIWRASAKEIYATMHLVCDQDILLSTCTNEYGRTIRKILTNYCIRYFTLQFEFVKSNESDQMSVYRCAHVLHRRRRGHTLDEPIIKLAKDAIDHIH</sequence>
<comment type="caution">
    <text evidence="11">The sequence shown here is derived from an EMBL/GenBank/DDBJ whole genome shotgun (WGS) entry which is preliminary data.</text>
</comment>
<dbReference type="PANTHER" id="PTHR45820">
    <property type="entry name" value="FI23527P1"/>
    <property type="match status" value="1"/>
</dbReference>
<feature type="transmembrane region" description="Helical" evidence="8">
    <location>
        <begin position="225"/>
        <end position="247"/>
    </location>
</feature>
<dbReference type="Gene3D" id="1.20.1510.10">
    <property type="entry name" value="Cation efflux protein transmembrane domain"/>
    <property type="match status" value="1"/>
</dbReference>
<evidence type="ECO:0000313" key="12">
    <source>
        <dbReference type="Proteomes" id="UP000663852"/>
    </source>
</evidence>
<organism evidence="11 12">
    <name type="scientific">Adineta ricciae</name>
    <name type="common">Rotifer</name>
    <dbReference type="NCBI Taxonomy" id="249248"/>
    <lineage>
        <taxon>Eukaryota</taxon>
        <taxon>Metazoa</taxon>
        <taxon>Spiralia</taxon>
        <taxon>Gnathifera</taxon>
        <taxon>Rotifera</taxon>
        <taxon>Eurotatoria</taxon>
        <taxon>Bdelloidea</taxon>
        <taxon>Adinetida</taxon>
        <taxon>Adinetidae</taxon>
        <taxon>Adineta</taxon>
    </lineage>
</organism>
<dbReference type="AlphaFoldDB" id="A0A813MK74"/>
<dbReference type="SUPFAM" id="SSF160240">
    <property type="entry name" value="Cation efflux protein cytoplasmic domain-like"/>
    <property type="match status" value="1"/>
</dbReference>
<feature type="domain" description="Cation efflux protein transmembrane" evidence="9">
    <location>
        <begin position="22"/>
        <end position="292"/>
    </location>
</feature>
<evidence type="ECO:0000256" key="4">
    <source>
        <dbReference type="ARBA" id="ARBA00022692"/>
    </source>
</evidence>
<dbReference type="GO" id="GO:0010312">
    <property type="term" value="P:detoxification of zinc ion"/>
    <property type="evidence" value="ECO:0007669"/>
    <property type="project" value="TreeGrafter"/>
</dbReference>
<evidence type="ECO:0000259" key="10">
    <source>
        <dbReference type="Pfam" id="PF16916"/>
    </source>
</evidence>
<keyword evidence="4 8" id="KW-0812">Transmembrane</keyword>
<keyword evidence="3" id="KW-0813">Transport</keyword>
<dbReference type="PANTHER" id="PTHR45820:SF4">
    <property type="entry name" value="ZINC TRANSPORTER 63C, ISOFORM F"/>
    <property type="match status" value="1"/>
</dbReference>
<feature type="transmembrane region" description="Helical" evidence="8">
    <location>
        <begin position="93"/>
        <end position="113"/>
    </location>
</feature>
<evidence type="ECO:0000256" key="2">
    <source>
        <dbReference type="ARBA" id="ARBA00008873"/>
    </source>
</evidence>
<accession>A0A813MK74</accession>
<dbReference type="GO" id="GO:0006882">
    <property type="term" value="P:intracellular zinc ion homeostasis"/>
    <property type="evidence" value="ECO:0007669"/>
    <property type="project" value="TreeGrafter"/>
</dbReference>
<dbReference type="GO" id="GO:0016020">
    <property type="term" value="C:membrane"/>
    <property type="evidence" value="ECO:0007669"/>
    <property type="project" value="UniProtKB-SubCell"/>
</dbReference>
<proteinExistence type="inferred from homology"/>
<evidence type="ECO:0000256" key="6">
    <source>
        <dbReference type="ARBA" id="ARBA00022989"/>
    </source>
</evidence>
<dbReference type="Pfam" id="PF01545">
    <property type="entry name" value="Cation_efflux"/>
    <property type="match status" value="1"/>
</dbReference>
<dbReference type="InterPro" id="IPR027469">
    <property type="entry name" value="Cation_efflux_TMD_sf"/>
</dbReference>
<evidence type="ECO:0000256" key="1">
    <source>
        <dbReference type="ARBA" id="ARBA00004141"/>
    </source>
</evidence>
<dbReference type="InterPro" id="IPR002524">
    <property type="entry name" value="Cation_efflux"/>
</dbReference>
<feature type="transmembrane region" description="Helical" evidence="8">
    <location>
        <begin position="268"/>
        <end position="293"/>
    </location>
</feature>
<keyword evidence="5" id="KW-0862">Zinc</keyword>
<comment type="subcellular location">
    <subcellularLocation>
        <location evidence="1">Membrane</location>
        <topology evidence="1">Multi-pass membrane protein</topology>
    </subcellularLocation>
</comment>
<dbReference type="SUPFAM" id="SSF161111">
    <property type="entry name" value="Cation efflux protein transmembrane domain-like"/>
    <property type="match status" value="1"/>
</dbReference>
<evidence type="ECO:0000256" key="7">
    <source>
        <dbReference type="ARBA" id="ARBA00023136"/>
    </source>
</evidence>
<dbReference type="Pfam" id="PF16916">
    <property type="entry name" value="ZT_dimer"/>
    <property type="match status" value="1"/>
</dbReference>
<dbReference type="InterPro" id="IPR036837">
    <property type="entry name" value="Cation_efflux_CTD_sf"/>
</dbReference>
<feature type="transmembrane region" description="Helical" evidence="8">
    <location>
        <begin position="20"/>
        <end position="41"/>
    </location>
</feature>
<evidence type="ECO:0000259" key="9">
    <source>
        <dbReference type="Pfam" id="PF01545"/>
    </source>
</evidence>
<feature type="transmembrane region" description="Helical" evidence="8">
    <location>
        <begin position="53"/>
        <end position="73"/>
    </location>
</feature>
<keyword evidence="7 8" id="KW-0472">Membrane</keyword>
<dbReference type="NCBIfam" id="TIGR01297">
    <property type="entry name" value="CDF"/>
    <property type="match status" value="1"/>
</dbReference>
<comment type="similarity">
    <text evidence="2">Belongs to the cation diffusion facilitator (CDF) transporter (TC 2.A.4) family. SLC30A subfamily.</text>
</comment>
<dbReference type="GO" id="GO:0005385">
    <property type="term" value="F:zinc ion transmembrane transporter activity"/>
    <property type="evidence" value="ECO:0007669"/>
    <property type="project" value="TreeGrafter"/>
</dbReference>
<evidence type="ECO:0000313" key="11">
    <source>
        <dbReference type="EMBL" id="CAF0723347.1"/>
    </source>
</evidence>
<feature type="domain" description="Cation efflux protein cytoplasmic" evidence="10">
    <location>
        <begin position="306"/>
        <end position="346"/>
    </location>
</feature>
<name>A0A813MK74_ADIRI</name>
<dbReference type="OrthoDB" id="10047286at2759"/>
<protein>
    <submittedName>
        <fullName evidence="11">Uncharacterized protein</fullName>
    </submittedName>
</protein>
<evidence type="ECO:0000256" key="5">
    <source>
        <dbReference type="ARBA" id="ARBA00022833"/>
    </source>
</evidence>
<feature type="transmembrane region" description="Helical" evidence="8">
    <location>
        <begin position="125"/>
        <end position="148"/>
    </location>
</feature>
<reference evidence="11" key="1">
    <citation type="submission" date="2021-02" db="EMBL/GenBank/DDBJ databases">
        <authorList>
            <person name="Nowell W R."/>
        </authorList>
    </citation>
    <scope>NUCLEOTIDE SEQUENCE</scope>
</reference>